<dbReference type="InterPro" id="IPR002775">
    <property type="entry name" value="DNA/RNA-bd_Alba-like"/>
</dbReference>
<dbReference type="InterPro" id="IPR036882">
    <property type="entry name" value="Alba-like_dom_sf"/>
</dbReference>
<dbReference type="Proteomes" id="UP000541610">
    <property type="component" value="Unassembled WGS sequence"/>
</dbReference>
<name>A0A7J6P259_PEROL</name>
<evidence type="ECO:0000256" key="5">
    <source>
        <dbReference type="SAM" id="MobiDB-lite"/>
    </source>
</evidence>
<evidence type="ECO:0000313" key="7">
    <source>
        <dbReference type="EMBL" id="KAF4690178.1"/>
    </source>
</evidence>
<evidence type="ECO:0000256" key="1">
    <source>
        <dbReference type="ARBA" id="ARBA00004123"/>
    </source>
</evidence>
<evidence type="ECO:0000256" key="2">
    <source>
        <dbReference type="ARBA" id="ARBA00008018"/>
    </source>
</evidence>
<accession>A0A7J6P259</accession>
<sequence>MAVESSAPKAGEVRVTAVGRLTPYVRYAIRLLKEEERDTIKVRGFGGIFIVRAYLQFFAIVASGQAIPKAVNVAETLKRRVRGLYQQTELSAVELQETLDRSDDRRMSGEKEVTTRMVSLATITMSTKPLDSSKPGYQEPLPDSEVDEVDHDGRSEDDDYGETARYGGDRRGKGGRKGAGKGFRRYQQPWDYYDGYYYYFPVGKGKGWQPMGEYYYTPRPYGKGKGKGYGKGAPRVRYWPGEYRYSRIPSLARKLLSSFRGLSKGFRGFDADKSSRATKLWLSGSEASVFQWALDFTKPYFWQHVFCVL</sequence>
<dbReference type="InterPro" id="IPR051958">
    <property type="entry name" value="Alba-like_NAB"/>
</dbReference>
<comment type="caution">
    <text evidence="7">The sequence shown here is derived from an EMBL/GenBank/DDBJ whole genome shotgun (WGS) entry which is preliminary data.</text>
</comment>
<evidence type="ECO:0000259" key="6">
    <source>
        <dbReference type="Pfam" id="PF01918"/>
    </source>
</evidence>
<comment type="subcellular location">
    <subcellularLocation>
        <location evidence="1">Nucleus</location>
    </subcellularLocation>
</comment>
<dbReference type="EMBL" id="JABANP010000105">
    <property type="protein sequence ID" value="KAF4690178.1"/>
    <property type="molecule type" value="Genomic_DNA"/>
</dbReference>
<keyword evidence="4" id="KW-0539">Nucleus</keyword>
<dbReference type="OrthoDB" id="424402at2759"/>
<feature type="compositionally biased region" description="Acidic residues" evidence="5">
    <location>
        <begin position="142"/>
        <end position="161"/>
    </location>
</feature>
<feature type="region of interest" description="Disordered" evidence="5">
    <location>
        <begin position="127"/>
        <end position="180"/>
    </location>
</feature>
<dbReference type="GO" id="GO:0003723">
    <property type="term" value="F:RNA binding"/>
    <property type="evidence" value="ECO:0007669"/>
    <property type="project" value="UniProtKB-KW"/>
</dbReference>
<evidence type="ECO:0000256" key="3">
    <source>
        <dbReference type="ARBA" id="ARBA00022884"/>
    </source>
</evidence>
<evidence type="ECO:0000256" key="4">
    <source>
        <dbReference type="ARBA" id="ARBA00023242"/>
    </source>
</evidence>
<keyword evidence="3" id="KW-0694">RNA-binding</keyword>
<dbReference type="AlphaFoldDB" id="A0A7J6P259"/>
<dbReference type="GO" id="GO:0005634">
    <property type="term" value="C:nucleus"/>
    <property type="evidence" value="ECO:0007669"/>
    <property type="project" value="UniProtKB-SubCell"/>
</dbReference>
<dbReference type="PANTHER" id="PTHR13516">
    <property type="entry name" value="RIBONUCLEASE P SUBUNIT P25"/>
    <property type="match status" value="1"/>
</dbReference>
<dbReference type="SUPFAM" id="SSF82704">
    <property type="entry name" value="AlbA-like"/>
    <property type="match status" value="1"/>
</dbReference>
<evidence type="ECO:0000313" key="8">
    <source>
        <dbReference type="Proteomes" id="UP000541610"/>
    </source>
</evidence>
<dbReference type="Gene3D" id="3.30.110.20">
    <property type="entry name" value="Alba-like domain"/>
    <property type="match status" value="1"/>
</dbReference>
<proteinExistence type="inferred from homology"/>
<comment type="similarity">
    <text evidence="2">Belongs to the histone-like Alba family.</text>
</comment>
<reference evidence="7 8" key="1">
    <citation type="submission" date="2020-04" db="EMBL/GenBank/DDBJ databases">
        <title>Perkinsus olseni comparative genomics.</title>
        <authorList>
            <person name="Bogema D.R."/>
        </authorList>
    </citation>
    <scope>NUCLEOTIDE SEQUENCE [LARGE SCALE GENOMIC DNA]</scope>
    <source>
        <strain evidence="7">00978-12</strain>
    </source>
</reference>
<dbReference type="Pfam" id="PF01918">
    <property type="entry name" value="Alba"/>
    <property type="match status" value="1"/>
</dbReference>
<protein>
    <submittedName>
        <fullName evidence="7">Ribonuclease P MRP 25kDa</fullName>
    </submittedName>
</protein>
<gene>
    <name evidence="7" type="primary">RPP25_1</name>
    <name evidence="7" type="ORF">FOZ60_000530</name>
</gene>
<dbReference type="PANTHER" id="PTHR13516:SF4">
    <property type="entry name" value="FI09323P"/>
    <property type="match status" value="1"/>
</dbReference>
<feature type="domain" description="DNA/RNA-binding protein Alba-like" evidence="6">
    <location>
        <begin position="12"/>
        <end position="91"/>
    </location>
</feature>
<organism evidence="7 8">
    <name type="scientific">Perkinsus olseni</name>
    <name type="common">Perkinsus atlanticus</name>
    <dbReference type="NCBI Taxonomy" id="32597"/>
    <lineage>
        <taxon>Eukaryota</taxon>
        <taxon>Sar</taxon>
        <taxon>Alveolata</taxon>
        <taxon>Perkinsozoa</taxon>
        <taxon>Perkinsea</taxon>
        <taxon>Perkinsida</taxon>
        <taxon>Perkinsidae</taxon>
        <taxon>Perkinsus</taxon>
    </lineage>
</organism>